<dbReference type="RefSeq" id="WP_343985627.1">
    <property type="nucleotide sequence ID" value="NZ_BAAAJG010000026.1"/>
</dbReference>
<sequence>MAEEIYLSEANPTSLADVIVDNTEFGAPRIVTRAPPRTASSSQR</sequence>
<dbReference type="EMBL" id="JBHUCP010000025">
    <property type="protein sequence ID" value="MFD1533586.1"/>
    <property type="molecule type" value="Genomic_DNA"/>
</dbReference>
<dbReference type="Proteomes" id="UP001597145">
    <property type="component" value="Unassembled WGS sequence"/>
</dbReference>
<reference evidence="2" key="1">
    <citation type="journal article" date="2019" name="Int. J. Syst. Evol. Microbiol.">
        <title>The Global Catalogue of Microorganisms (GCM) 10K type strain sequencing project: providing services to taxonomists for standard genome sequencing and annotation.</title>
        <authorList>
            <consortium name="The Broad Institute Genomics Platform"/>
            <consortium name="The Broad Institute Genome Sequencing Center for Infectious Disease"/>
            <person name="Wu L."/>
            <person name="Ma J."/>
        </authorList>
    </citation>
    <scope>NUCLEOTIDE SEQUENCE [LARGE SCALE GENOMIC DNA]</scope>
    <source>
        <strain evidence="2">JCM 12165</strain>
    </source>
</reference>
<accession>A0ABW4FSV3</accession>
<proteinExistence type="predicted"/>
<evidence type="ECO:0000313" key="1">
    <source>
        <dbReference type="EMBL" id="MFD1533586.1"/>
    </source>
</evidence>
<gene>
    <name evidence="1" type="ORF">ACFSCY_29595</name>
</gene>
<organism evidence="1 2">
    <name type="scientific">Pseudonocardia aurantiaca</name>
    <dbReference type="NCBI Taxonomy" id="75290"/>
    <lineage>
        <taxon>Bacteria</taxon>
        <taxon>Bacillati</taxon>
        <taxon>Actinomycetota</taxon>
        <taxon>Actinomycetes</taxon>
        <taxon>Pseudonocardiales</taxon>
        <taxon>Pseudonocardiaceae</taxon>
        <taxon>Pseudonocardia</taxon>
    </lineage>
</organism>
<keyword evidence="2" id="KW-1185">Reference proteome</keyword>
<evidence type="ECO:0000313" key="2">
    <source>
        <dbReference type="Proteomes" id="UP001597145"/>
    </source>
</evidence>
<name>A0ABW4FSV3_9PSEU</name>
<protein>
    <submittedName>
        <fullName evidence="1">Uncharacterized protein</fullName>
    </submittedName>
</protein>
<comment type="caution">
    <text evidence="1">The sequence shown here is derived from an EMBL/GenBank/DDBJ whole genome shotgun (WGS) entry which is preliminary data.</text>
</comment>